<evidence type="ECO:0000256" key="1">
    <source>
        <dbReference type="ARBA" id="ARBA00023002"/>
    </source>
</evidence>
<dbReference type="PANTHER" id="PTHR43364">
    <property type="entry name" value="NADH-SPECIFIC METHYLGLYOXAL REDUCTASE-RELATED"/>
    <property type="match status" value="1"/>
</dbReference>
<accession>A0A916R0X0</accession>
<dbReference type="Proteomes" id="UP000628017">
    <property type="component" value="Unassembled WGS sequence"/>
</dbReference>
<dbReference type="InterPro" id="IPR050523">
    <property type="entry name" value="AKR_Detox_Biosynth"/>
</dbReference>
<dbReference type="RefSeq" id="WP_188675868.1">
    <property type="nucleotide sequence ID" value="NZ_BMKA01000003.1"/>
</dbReference>
<dbReference type="EMBL" id="BMKA01000003">
    <property type="protein sequence ID" value="GGA23423.1"/>
    <property type="molecule type" value="Genomic_DNA"/>
</dbReference>
<dbReference type="InterPro" id="IPR036812">
    <property type="entry name" value="NAD(P)_OxRdtase_dom_sf"/>
</dbReference>
<name>A0A916R0X0_9RHOB</name>
<evidence type="ECO:0000313" key="4">
    <source>
        <dbReference type="Proteomes" id="UP000628017"/>
    </source>
</evidence>
<keyword evidence="4" id="KW-1185">Reference proteome</keyword>
<keyword evidence="1" id="KW-0560">Oxidoreductase</keyword>
<dbReference type="InterPro" id="IPR023210">
    <property type="entry name" value="NADP_OxRdtase_dom"/>
</dbReference>
<dbReference type="Gene3D" id="3.20.20.100">
    <property type="entry name" value="NADP-dependent oxidoreductase domain"/>
    <property type="match status" value="1"/>
</dbReference>
<dbReference type="AlphaFoldDB" id="A0A916R0X0"/>
<gene>
    <name evidence="3" type="ORF">GCM10011498_25380</name>
</gene>
<dbReference type="Pfam" id="PF00248">
    <property type="entry name" value="Aldo_ket_red"/>
    <property type="match status" value="1"/>
</dbReference>
<evidence type="ECO:0000313" key="3">
    <source>
        <dbReference type="EMBL" id="GGA23423.1"/>
    </source>
</evidence>
<comment type="caution">
    <text evidence="3">The sequence shown here is derived from an EMBL/GenBank/DDBJ whole genome shotgun (WGS) entry which is preliminary data.</text>
</comment>
<dbReference type="PANTHER" id="PTHR43364:SF4">
    <property type="entry name" value="NAD(P)-LINKED OXIDOREDUCTASE SUPERFAMILY PROTEIN"/>
    <property type="match status" value="1"/>
</dbReference>
<protein>
    <submittedName>
        <fullName evidence="3">NADP-dependent oxidoreductase</fullName>
    </submittedName>
</protein>
<feature type="domain" description="NADP-dependent oxidoreductase" evidence="2">
    <location>
        <begin position="15"/>
        <end position="340"/>
    </location>
</feature>
<dbReference type="CDD" id="cd19094">
    <property type="entry name" value="AKR_Tas-like"/>
    <property type="match status" value="1"/>
</dbReference>
<evidence type="ECO:0000259" key="2">
    <source>
        <dbReference type="Pfam" id="PF00248"/>
    </source>
</evidence>
<dbReference type="GO" id="GO:0016491">
    <property type="term" value="F:oxidoreductase activity"/>
    <property type="evidence" value="ECO:0007669"/>
    <property type="project" value="UniProtKB-KW"/>
</dbReference>
<organism evidence="3 4">
    <name type="scientific">Neptunicoccus cionae</name>
    <dbReference type="NCBI Taxonomy" id="2035344"/>
    <lineage>
        <taxon>Bacteria</taxon>
        <taxon>Pseudomonadati</taxon>
        <taxon>Pseudomonadota</taxon>
        <taxon>Alphaproteobacteria</taxon>
        <taxon>Rhodobacterales</taxon>
        <taxon>Paracoccaceae</taxon>
        <taxon>Neptunicoccus</taxon>
    </lineage>
</organism>
<dbReference type="SUPFAM" id="SSF51430">
    <property type="entry name" value="NAD(P)-linked oxidoreductase"/>
    <property type="match status" value="1"/>
</dbReference>
<reference evidence="3" key="1">
    <citation type="journal article" date="2014" name="Int. J. Syst. Evol. Microbiol.">
        <title>Complete genome sequence of Corynebacterium casei LMG S-19264T (=DSM 44701T), isolated from a smear-ripened cheese.</title>
        <authorList>
            <consortium name="US DOE Joint Genome Institute (JGI-PGF)"/>
            <person name="Walter F."/>
            <person name="Albersmeier A."/>
            <person name="Kalinowski J."/>
            <person name="Ruckert C."/>
        </authorList>
    </citation>
    <scope>NUCLEOTIDE SEQUENCE</scope>
    <source>
        <strain evidence="3">CGMCC 1.15880</strain>
    </source>
</reference>
<sequence>MRYRQLSTTDIKLSELALGSMTWGTQNTEAEGHAQIERALERGVNIIDTAEMYPTNPLSKETQGDTERVIGSWIAANKARRGDFVLATKVSGSGYKNVRDGAPISRETIHTALENSLRSLQTDYVDIYQLHWPNRGSYMFRQNWTYDPSGQDRAETLRHMQEVLETIGELVEQGKIRHFGLSNESAWGCARWVRMAEDMGLPRVVSVQNEYSLMCRLFDTDMAEMAHQEQVDLLSFSPLAAGLLTGKYQGDVVPEKSRRSYVEDLGGRMTPRTLPTVAEYLAVAQKHGLDPVQMSLAWCRTRPFMGSAIFGATSMEQLDIALGSADVELSDEVLQDLDAVHKAHPMPY</sequence>
<proteinExistence type="predicted"/>
<reference evidence="3" key="2">
    <citation type="submission" date="2020-09" db="EMBL/GenBank/DDBJ databases">
        <authorList>
            <person name="Sun Q."/>
            <person name="Zhou Y."/>
        </authorList>
    </citation>
    <scope>NUCLEOTIDE SEQUENCE</scope>
    <source>
        <strain evidence="3">CGMCC 1.15880</strain>
    </source>
</reference>